<dbReference type="EMBL" id="BAAAAF010000003">
    <property type="protein sequence ID" value="GAA0035115.1"/>
    <property type="molecule type" value="Genomic_DNA"/>
</dbReference>
<evidence type="ECO:0000313" key="1">
    <source>
        <dbReference type="EMBL" id="GAA0035115.1"/>
    </source>
</evidence>
<dbReference type="RefSeq" id="WP_339392073.1">
    <property type="nucleotide sequence ID" value="NZ_BAAAAF010000003.1"/>
</dbReference>
<organism evidence="1 2">
    <name type="scientific">Brevibacterium metallidurans</name>
    <dbReference type="NCBI Taxonomy" id="1482676"/>
    <lineage>
        <taxon>Bacteria</taxon>
        <taxon>Bacillati</taxon>
        <taxon>Actinomycetota</taxon>
        <taxon>Actinomycetes</taxon>
        <taxon>Micrococcales</taxon>
        <taxon>Brevibacteriaceae</taxon>
        <taxon>Brevibacterium</taxon>
    </lineage>
</organism>
<keyword evidence="2" id="KW-1185">Reference proteome</keyword>
<accession>A0ABP3C642</accession>
<evidence type="ECO:0000313" key="2">
    <source>
        <dbReference type="Proteomes" id="UP001498238"/>
    </source>
</evidence>
<dbReference type="InterPro" id="IPR010866">
    <property type="entry name" value="A-2_8-polyST"/>
</dbReference>
<name>A0ABP3C642_9MICO</name>
<reference evidence="1 2" key="1">
    <citation type="submission" date="2024-01" db="EMBL/GenBank/DDBJ databases">
        <title>Characterization of antibiotic resistant novel bacterial strains and their environmental applications.</title>
        <authorList>
            <person name="Manzoor S."/>
            <person name="Abbas S."/>
            <person name="Arshad M."/>
            <person name="Ahmed I."/>
        </authorList>
    </citation>
    <scope>NUCLEOTIDE SEQUENCE [LARGE SCALE GENOMIC DNA]</scope>
    <source>
        <strain evidence="1 2">NCCP-602</strain>
    </source>
</reference>
<proteinExistence type="predicted"/>
<sequence>MTQLIQISTLYQLANVAANIDAGHFGAADERRILVVANNAYAPEITPAATELLGSSTLLSRFDSVVDWNAAIWPSHPKQFGVSPTRAPIMRTLLERLWSLSPDEDISLVVESLPGHPAHALTQIFADAPISVHSDGLMSYGPVRNPLGRPLWQRLENVHYTDLLPGVMPRQLAEHAPNRVALTVDELRPVVEEMARESDGALAAAGLANPIDDSALVLGQYLAEIELITEEEEIQLHLDMLDEVKRRGLSTVVFKPHPTSARTVAEPLRRRAETLGLRFVLADVPVLAEVVASRTQPRLVVSCFSTGLVTTQALFGTETAAVGTKLLLERIAPYQNSNRIPLTIVDALHRGGYALEDSADGRGLREFNALIDAVTYCMQANIMWHLREPAARFLTDALGTDDMVYFKRKRLTRLELPGSLEASARGRVLRTGKRILRRNAKTALTKLDKRGIKIDVAKLTGRRT</sequence>
<protein>
    <submittedName>
        <fullName evidence="1">Alpha-2,8-polysialyltransferase family protein</fullName>
    </submittedName>
</protein>
<dbReference type="Proteomes" id="UP001498238">
    <property type="component" value="Unassembled WGS sequence"/>
</dbReference>
<comment type="caution">
    <text evidence="1">The sequence shown here is derived from an EMBL/GenBank/DDBJ whole genome shotgun (WGS) entry which is preliminary data.</text>
</comment>
<gene>
    <name evidence="1" type="ORF">NCCP602_10760</name>
</gene>
<dbReference type="Pfam" id="PF07388">
    <property type="entry name" value="A-2_8-polyST"/>
    <property type="match status" value="1"/>
</dbReference>